<feature type="compositionally biased region" description="Basic and acidic residues" evidence="1">
    <location>
        <begin position="342"/>
        <end position="355"/>
    </location>
</feature>
<evidence type="ECO:0000313" key="2">
    <source>
        <dbReference type="EMBL" id="TPP62059.1"/>
    </source>
</evidence>
<reference evidence="2 3" key="1">
    <citation type="submission" date="2019-04" db="EMBL/GenBank/DDBJ databases">
        <title>Annotation for the trematode Fasciola gigantica.</title>
        <authorList>
            <person name="Choi Y.-J."/>
        </authorList>
    </citation>
    <scope>NUCLEOTIDE SEQUENCE [LARGE SCALE GENOMIC DNA]</scope>
    <source>
        <strain evidence="2">Uganda_cow_1</strain>
    </source>
</reference>
<keyword evidence="3" id="KW-1185">Reference proteome</keyword>
<dbReference type="Proteomes" id="UP000316759">
    <property type="component" value="Unassembled WGS sequence"/>
</dbReference>
<evidence type="ECO:0000256" key="1">
    <source>
        <dbReference type="SAM" id="MobiDB-lite"/>
    </source>
</evidence>
<dbReference type="OrthoDB" id="6234754at2759"/>
<name>A0A504YNV9_FASGI</name>
<feature type="compositionally biased region" description="Basic and acidic residues" evidence="1">
    <location>
        <begin position="243"/>
        <end position="260"/>
    </location>
</feature>
<organism evidence="2 3">
    <name type="scientific">Fasciola gigantica</name>
    <name type="common">Giant liver fluke</name>
    <dbReference type="NCBI Taxonomy" id="46835"/>
    <lineage>
        <taxon>Eukaryota</taxon>
        <taxon>Metazoa</taxon>
        <taxon>Spiralia</taxon>
        <taxon>Lophotrochozoa</taxon>
        <taxon>Platyhelminthes</taxon>
        <taxon>Trematoda</taxon>
        <taxon>Digenea</taxon>
        <taxon>Plagiorchiida</taxon>
        <taxon>Echinostomata</taxon>
        <taxon>Echinostomatoidea</taxon>
        <taxon>Fasciolidae</taxon>
        <taxon>Fasciola</taxon>
    </lineage>
</organism>
<accession>A0A504YNV9</accession>
<feature type="region of interest" description="Disordered" evidence="1">
    <location>
        <begin position="322"/>
        <end position="363"/>
    </location>
</feature>
<feature type="region of interest" description="Disordered" evidence="1">
    <location>
        <begin position="237"/>
        <end position="260"/>
    </location>
</feature>
<dbReference type="EMBL" id="SUNJ01007361">
    <property type="protein sequence ID" value="TPP62059.1"/>
    <property type="molecule type" value="Genomic_DNA"/>
</dbReference>
<sequence>MGAGAAKLLSYLDVGPEAKEDKLKSENVERVLTSGKLPKKQILVWKQLPLDKNNTKETMQSLLEGSQFIQTGRVNKRNTLVIIQEKDPDSLVFAAAYLMAISGLSPDASTLAITRALKEGKLKLTGQYDRALHELKSAYHPKDLRAAVVGKGGDYSQSQLTEDVVKIYELAGLLKPTMEEINLDVVADEARRVSLVMGAAIKDDQRKLSKDGSNADAALMSSAAELLKKDLESNNKGDVSAGLKEKVRSSADKASVREEEPLSKEALESLLALHSNESVDFPKILGKIKKRGEILALLSFYTDSKVQFDNFSLTDVTASGIAPREKPEDIHPSYPDATIKPSEPKEDKKADKPETGNKGYKGSKADSLFDEFSKRFGDRMEFDNNTYTNVGFPGSDKDRLDTKHETSVKVGSVDVNEKLPQVTGKDETTGSHRYKITIIRAYSRDSENSTSHVDEYLASTTEEERMRNRKNVTIVRAYSRDAYAIED</sequence>
<proteinExistence type="predicted"/>
<evidence type="ECO:0000313" key="3">
    <source>
        <dbReference type="Proteomes" id="UP000316759"/>
    </source>
</evidence>
<dbReference type="AlphaFoldDB" id="A0A504YNV9"/>
<protein>
    <submittedName>
        <fullName evidence="2">Uncharacterized protein</fullName>
    </submittedName>
</protein>
<comment type="caution">
    <text evidence="2">The sequence shown here is derived from an EMBL/GenBank/DDBJ whole genome shotgun (WGS) entry which is preliminary data.</text>
</comment>
<gene>
    <name evidence="2" type="ORF">FGIG_05766</name>
</gene>